<keyword evidence="2" id="KW-0812">Transmembrane</keyword>
<dbReference type="Proteomes" id="UP000004508">
    <property type="component" value="Unassembled WGS sequence"/>
</dbReference>
<dbReference type="InParanoid" id="D6TZ62"/>
<sequence>MGHLKYDTEHVQNQSKPQLERRRLLLVVLLGGFLLLVGGTILLWQVIASQASPPQTSVVSTPTAEPTKSGPGDPQAYYDAVEQYVSQELHMSKAQIKTKLQAGVQLIALAEQQGISAAQLRTILLEAEQRGHDVLVHGGYLTQQQSDAGMQDLRIRNLQTLATSIKYDFLDH</sequence>
<evidence type="ECO:0000256" key="2">
    <source>
        <dbReference type="SAM" id="Phobius"/>
    </source>
</evidence>
<name>D6TZ62_KTERA</name>
<accession>D6TZ62</accession>
<keyword evidence="4" id="KW-1185">Reference proteome</keyword>
<feature type="compositionally biased region" description="Polar residues" evidence="1">
    <location>
        <begin position="54"/>
        <end position="66"/>
    </location>
</feature>
<evidence type="ECO:0000313" key="4">
    <source>
        <dbReference type="Proteomes" id="UP000004508"/>
    </source>
</evidence>
<evidence type="ECO:0000313" key="3">
    <source>
        <dbReference type="EMBL" id="EFH81852.1"/>
    </source>
</evidence>
<feature type="region of interest" description="Disordered" evidence="1">
    <location>
        <begin position="54"/>
        <end position="73"/>
    </location>
</feature>
<organism evidence="3 4">
    <name type="scientific">Ktedonobacter racemifer DSM 44963</name>
    <dbReference type="NCBI Taxonomy" id="485913"/>
    <lineage>
        <taxon>Bacteria</taxon>
        <taxon>Bacillati</taxon>
        <taxon>Chloroflexota</taxon>
        <taxon>Ktedonobacteria</taxon>
        <taxon>Ktedonobacterales</taxon>
        <taxon>Ktedonobacteraceae</taxon>
        <taxon>Ktedonobacter</taxon>
    </lineage>
</organism>
<keyword evidence="2" id="KW-0472">Membrane</keyword>
<dbReference type="EMBL" id="ADVG01000004">
    <property type="protein sequence ID" value="EFH81852.1"/>
    <property type="molecule type" value="Genomic_DNA"/>
</dbReference>
<proteinExistence type="predicted"/>
<comment type="caution">
    <text evidence="3">The sequence shown here is derived from an EMBL/GenBank/DDBJ whole genome shotgun (WGS) entry which is preliminary data.</text>
</comment>
<reference evidence="3 4" key="1">
    <citation type="journal article" date="2011" name="Stand. Genomic Sci.">
        <title>Non-contiguous finished genome sequence and contextual data of the filamentous soil bacterium Ktedonobacter racemifer type strain (SOSP1-21).</title>
        <authorList>
            <person name="Chang Y.J."/>
            <person name="Land M."/>
            <person name="Hauser L."/>
            <person name="Chertkov O."/>
            <person name="Del Rio T.G."/>
            <person name="Nolan M."/>
            <person name="Copeland A."/>
            <person name="Tice H."/>
            <person name="Cheng J.F."/>
            <person name="Lucas S."/>
            <person name="Han C."/>
            <person name="Goodwin L."/>
            <person name="Pitluck S."/>
            <person name="Ivanova N."/>
            <person name="Ovchinikova G."/>
            <person name="Pati A."/>
            <person name="Chen A."/>
            <person name="Palaniappan K."/>
            <person name="Mavromatis K."/>
            <person name="Liolios K."/>
            <person name="Brettin T."/>
            <person name="Fiebig A."/>
            <person name="Rohde M."/>
            <person name="Abt B."/>
            <person name="Goker M."/>
            <person name="Detter J.C."/>
            <person name="Woyke T."/>
            <person name="Bristow J."/>
            <person name="Eisen J.A."/>
            <person name="Markowitz V."/>
            <person name="Hugenholtz P."/>
            <person name="Kyrpides N.C."/>
            <person name="Klenk H.P."/>
            <person name="Lapidus A."/>
        </authorList>
    </citation>
    <scope>NUCLEOTIDE SEQUENCE [LARGE SCALE GENOMIC DNA]</scope>
    <source>
        <strain evidence="4">DSM 44963</strain>
    </source>
</reference>
<dbReference type="AlphaFoldDB" id="D6TZ62"/>
<dbReference type="STRING" id="485913.Krac_2608"/>
<evidence type="ECO:0000256" key="1">
    <source>
        <dbReference type="SAM" id="MobiDB-lite"/>
    </source>
</evidence>
<feature type="transmembrane region" description="Helical" evidence="2">
    <location>
        <begin position="24"/>
        <end position="47"/>
    </location>
</feature>
<keyword evidence="2" id="KW-1133">Transmembrane helix</keyword>
<gene>
    <name evidence="3" type="ORF">Krac_2608</name>
</gene>
<protein>
    <submittedName>
        <fullName evidence="3">Uncharacterized protein</fullName>
    </submittedName>
</protein>